<accession>A0A5J5DZM6</accession>
<feature type="transmembrane region" description="Helical" evidence="1">
    <location>
        <begin position="78"/>
        <end position="105"/>
    </location>
</feature>
<evidence type="ECO:0000313" key="2">
    <source>
        <dbReference type="EMBL" id="KAA8819052.1"/>
    </source>
</evidence>
<keyword evidence="1" id="KW-1133">Transmembrane helix</keyword>
<reference evidence="4 5" key="1">
    <citation type="journal article" date="2019" name="Syst. Appl. Microbiol.">
        <title>Characterization of Bifidobacterium species in feaces of the Egyptian fruit bat: Description of B. vespertilionis sp. nov. and B. rousetti sp. nov.</title>
        <authorList>
            <person name="Modesto M."/>
            <person name="Satti M."/>
            <person name="Watanabe K."/>
            <person name="Puglisi E."/>
            <person name="Morelli L."/>
            <person name="Huang C.-H."/>
            <person name="Liou J.-S."/>
            <person name="Miyashita M."/>
            <person name="Tamura T."/>
            <person name="Saito S."/>
            <person name="Mori K."/>
            <person name="Huang L."/>
            <person name="Sciavilla P."/>
            <person name="Sandri C."/>
            <person name="Spiezio C."/>
            <person name="Vitali F."/>
            <person name="Cavalieri D."/>
            <person name="Perpetuini G."/>
            <person name="Tofalo R."/>
            <person name="Bonetti A."/>
            <person name="Arita M."/>
            <person name="Mattarelli P."/>
        </authorList>
    </citation>
    <scope>NUCLEOTIDE SEQUENCE [LARGE SCALE GENOMIC DNA]</scope>
    <source>
        <strain evidence="2 5">RST16</strain>
        <strain evidence="3 4">RST8</strain>
    </source>
</reference>
<evidence type="ECO:0000313" key="4">
    <source>
        <dbReference type="Proteomes" id="UP000345527"/>
    </source>
</evidence>
<dbReference type="RefSeq" id="WP_150354697.1">
    <property type="nucleotide sequence ID" value="NZ_RZNZ01000012.1"/>
</dbReference>
<proteinExistence type="predicted"/>
<sequence>MIIVDVLMLGMCALWYSSVSRGDGTTIMRSYAKLTDEEKAKYDLNKVKRVQKDFIIIVAIAMLVFFSGMLWGSEQLTIIINGLLLLVIIILRYLIVETSFFLTLFCQKNG</sequence>
<organism evidence="3 4">
    <name type="scientific">Bifidobacterium vespertilionis</name>
    <dbReference type="NCBI Taxonomy" id="2562524"/>
    <lineage>
        <taxon>Bacteria</taxon>
        <taxon>Bacillati</taxon>
        <taxon>Actinomycetota</taxon>
        <taxon>Actinomycetes</taxon>
        <taxon>Bifidobacteriales</taxon>
        <taxon>Bifidobacteriaceae</taxon>
        <taxon>Bifidobacterium</taxon>
    </lineage>
</organism>
<keyword evidence="1" id="KW-0812">Transmembrane</keyword>
<dbReference type="EMBL" id="RZOA01000021">
    <property type="protein sequence ID" value="KAA8822170.1"/>
    <property type="molecule type" value="Genomic_DNA"/>
</dbReference>
<evidence type="ECO:0000313" key="5">
    <source>
        <dbReference type="Proteomes" id="UP000374630"/>
    </source>
</evidence>
<keyword evidence="5" id="KW-1185">Reference proteome</keyword>
<protein>
    <submittedName>
        <fullName evidence="3">DUF3784 domain-containing protein</fullName>
    </submittedName>
</protein>
<comment type="caution">
    <text evidence="3">The sequence shown here is derived from an EMBL/GenBank/DDBJ whole genome shotgun (WGS) entry which is preliminary data.</text>
</comment>
<gene>
    <name evidence="3" type="ORF">EM848_09565</name>
    <name evidence="2" type="ORF">EMO90_08895</name>
</gene>
<dbReference type="OrthoDB" id="2083010at2"/>
<evidence type="ECO:0000313" key="3">
    <source>
        <dbReference type="EMBL" id="KAA8822170.1"/>
    </source>
</evidence>
<dbReference type="EMBL" id="RZNZ01000012">
    <property type="protein sequence ID" value="KAA8819052.1"/>
    <property type="molecule type" value="Genomic_DNA"/>
</dbReference>
<dbReference type="Proteomes" id="UP000345527">
    <property type="component" value="Unassembled WGS sequence"/>
</dbReference>
<dbReference type="AlphaFoldDB" id="A0A5J5DZM6"/>
<feature type="transmembrane region" description="Helical" evidence="1">
    <location>
        <begin position="54"/>
        <end position="72"/>
    </location>
</feature>
<evidence type="ECO:0000256" key="1">
    <source>
        <dbReference type="SAM" id="Phobius"/>
    </source>
</evidence>
<keyword evidence="1" id="KW-0472">Membrane</keyword>
<dbReference type="Proteomes" id="UP000374630">
    <property type="component" value="Unassembled WGS sequence"/>
</dbReference>
<name>A0A5J5DZM6_9BIFI</name>